<dbReference type="GO" id="GO:0045493">
    <property type="term" value="P:xylan catabolic process"/>
    <property type="evidence" value="ECO:0007669"/>
    <property type="project" value="UniProtKB-KW"/>
</dbReference>
<dbReference type="EMBL" id="MTBC01000010">
    <property type="protein sequence ID" value="OQD41943.1"/>
    <property type="molecule type" value="Genomic_DNA"/>
</dbReference>
<keyword evidence="9" id="KW-1185">Reference proteome</keyword>
<dbReference type="InterPro" id="IPR001000">
    <property type="entry name" value="GH10_dom"/>
</dbReference>
<evidence type="ECO:0000256" key="2">
    <source>
        <dbReference type="ARBA" id="ARBA00023277"/>
    </source>
</evidence>
<dbReference type="AlphaFoldDB" id="A0A1V6LP54"/>
<evidence type="ECO:0000256" key="5">
    <source>
        <dbReference type="PROSITE-ProRule" id="PRU10061"/>
    </source>
</evidence>
<comment type="catalytic activity">
    <reaction evidence="6">
        <text>Endohydrolysis of (1-&gt;4)-beta-D-xylosidic linkages in xylans.</text>
        <dbReference type="EC" id="3.2.1.8"/>
    </reaction>
</comment>
<evidence type="ECO:0000256" key="3">
    <source>
        <dbReference type="ARBA" id="ARBA00023295"/>
    </source>
</evidence>
<evidence type="ECO:0000259" key="7">
    <source>
        <dbReference type="PROSITE" id="PS51760"/>
    </source>
</evidence>
<feature type="active site" description="Nucleophile" evidence="5">
    <location>
        <position position="268"/>
    </location>
</feature>
<dbReference type="PRINTS" id="PR00134">
    <property type="entry name" value="GLHYDRLASE10"/>
</dbReference>
<reference evidence="8 9" key="1">
    <citation type="submission" date="2016-12" db="EMBL/GenBank/DDBJ databases">
        <authorList>
            <person name="Song W.-J."/>
            <person name="Kurnit D.M."/>
        </authorList>
    </citation>
    <scope>NUCLEOTIDE SEQUENCE [LARGE SCALE GENOMIC DNA]</scope>
    <source>
        <strain evidence="8 9">HSG9</strain>
    </source>
</reference>
<dbReference type="Pfam" id="PF00331">
    <property type="entry name" value="Glyco_hydro_10"/>
    <property type="match status" value="1"/>
</dbReference>
<evidence type="ECO:0000256" key="4">
    <source>
        <dbReference type="ARBA" id="ARBA00023326"/>
    </source>
</evidence>
<keyword evidence="4 6" id="KW-0624">Polysaccharide degradation</keyword>
<dbReference type="PROSITE" id="PS51257">
    <property type="entry name" value="PROKAR_LIPOPROTEIN"/>
    <property type="match status" value="1"/>
</dbReference>
<dbReference type="EC" id="3.2.1.8" evidence="6"/>
<dbReference type="Gene3D" id="3.20.20.80">
    <property type="entry name" value="Glycosidases"/>
    <property type="match status" value="1"/>
</dbReference>
<dbReference type="PROSITE" id="PS51760">
    <property type="entry name" value="GH10_2"/>
    <property type="match status" value="1"/>
</dbReference>
<accession>A0A1V6LP54</accession>
<dbReference type="OrthoDB" id="9809277at2"/>
<dbReference type="SUPFAM" id="SSF51445">
    <property type="entry name" value="(Trans)glycosidases"/>
    <property type="match status" value="1"/>
</dbReference>
<dbReference type="RefSeq" id="WP_080319751.1">
    <property type="nucleotide sequence ID" value="NZ_MTBC01000010.1"/>
</dbReference>
<dbReference type="PANTHER" id="PTHR31490:SF90">
    <property type="entry name" value="ENDO-1,4-BETA-XYLANASE A"/>
    <property type="match status" value="1"/>
</dbReference>
<dbReference type="SMART" id="SM00633">
    <property type="entry name" value="Glyco_10"/>
    <property type="match status" value="1"/>
</dbReference>
<dbReference type="InterPro" id="IPR031158">
    <property type="entry name" value="GH10_AS"/>
</dbReference>
<evidence type="ECO:0000313" key="9">
    <source>
        <dbReference type="Proteomes" id="UP000191680"/>
    </source>
</evidence>
<dbReference type="GO" id="GO:0031176">
    <property type="term" value="F:endo-1,4-beta-xylanase activity"/>
    <property type="evidence" value="ECO:0007669"/>
    <property type="project" value="UniProtKB-EC"/>
</dbReference>
<dbReference type="PANTHER" id="PTHR31490">
    <property type="entry name" value="GLYCOSYL HYDROLASE"/>
    <property type="match status" value="1"/>
</dbReference>
<evidence type="ECO:0000256" key="1">
    <source>
        <dbReference type="ARBA" id="ARBA00022801"/>
    </source>
</evidence>
<keyword evidence="3 6" id="KW-0326">Glycosidase</keyword>
<sequence length="378" mass="43335">MKKTFSSTILLLTLLFIVSCKEDRNHELTEKEYKLPTLKEAFKSKFTIGTALNSHQIYGHDSLATQLIKREFNTVTPENVMKSVNIHPGVNTYNFDAADKYVQFGQDNDMFIVGHTLVWHSQLSNFFNEIEDKDSLKLALKKHVVTVAGRYAGKINGWDVVNEALNEDGSLRNSLFLNKLGDDYLVDAFNWAKQAAPQTELYYNDYNLCAPSKREGAIKLIKFLQENNCKVDGIGMQGHWGLETPTLEEIEKSIIAYSELGIKVMITELDITVLPNPWDLEGADVNQNFEQDPKMNPYPNGMPDSVVTKFNKRYKDIFELFLKHQDKIGRVTFWGVQDGDSWLNNWPIEGRTNYPLLFDRDYKQKPAYKEVIQVAAKN</sequence>
<keyword evidence="1 6" id="KW-0378">Hydrolase</keyword>
<organism evidence="8 9">
    <name type="scientific">Croceivirga radicis</name>
    <dbReference type="NCBI Taxonomy" id="1929488"/>
    <lineage>
        <taxon>Bacteria</taxon>
        <taxon>Pseudomonadati</taxon>
        <taxon>Bacteroidota</taxon>
        <taxon>Flavobacteriia</taxon>
        <taxon>Flavobacteriales</taxon>
        <taxon>Flavobacteriaceae</taxon>
        <taxon>Croceivirga</taxon>
    </lineage>
</organism>
<keyword evidence="8" id="KW-0858">Xylan degradation</keyword>
<evidence type="ECO:0000256" key="6">
    <source>
        <dbReference type="RuleBase" id="RU361174"/>
    </source>
</evidence>
<protein>
    <recommendedName>
        <fullName evidence="6">Beta-xylanase</fullName>
        <ecNumber evidence="6">3.2.1.8</ecNumber>
    </recommendedName>
</protein>
<comment type="similarity">
    <text evidence="6">Belongs to the glycosyl hydrolase 10 (cellulase F) family.</text>
</comment>
<dbReference type="InterPro" id="IPR017853">
    <property type="entry name" value="GH"/>
</dbReference>
<proteinExistence type="inferred from homology"/>
<gene>
    <name evidence="8" type="ORF">BUL40_13885</name>
</gene>
<name>A0A1V6LP54_9FLAO</name>
<evidence type="ECO:0000313" key="8">
    <source>
        <dbReference type="EMBL" id="OQD41943.1"/>
    </source>
</evidence>
<dbReference type="InterPro" id="IPR044846">
    <property type="entry name" value="GH10"/>
</dbReference>
<dbReference type="PROSITE" id="PS00591">
    <property type="entry name" value="GH10_1"/>
    <property type="match status" value="1"/>
</dbReference>
<feature type="domain" description="GH10" evidence="7">
    <location>
        <begin position="32"/>
        <end position="374"/>
    </location>
</feature>
<keyword evidence="2 6" id="KW-0119">Carbohydrate metabolism</keyword>
<dbReference type="Proteomes" id="UP000191680">
    <property type="component" value="Unassembled WGS sequence"/>
</dbReference>
<comment type="caution">
    <text evidence="8">The sequence shown here is derived from an EMBL/GenBank/DDBJ whole genome shotgun (WGS) entry which is preliminary data.</text>
</comment>